<dbReference type="SMART" id="SM00419">
    <property type="entry name" value="HTH_CRP"/>
    <property type="match status" value="1"/>
</dbReference>
<dbReference type="InterPro" id="IPR012318">
    <property type="entry name" value="HTH_CRP"/>
</dbReference>
<dbReference type="PANTHER" id="PTHR24567:SF74">
    <property type="entry name" value="HTH-TYPE TRANSCRIPTIONAL REGULATOR ARCR"/>
    <property type="match status" value="1"/>
</dbReference>
<dbReference type="Proteomes" id="UP000018339">
    <property type="component" value="Unassembled WGS sequence"/>
</dbReference>
<dbReference type="PANTHER" id="PTHR24567">
    <property type="entry name" value="CRP FAMILY TRANSCRIPTIONAL REGULATORY PROTEIN"/>
    <property type="match status" value="1"/>
</dbReference>
<dbReference type="CDD" id="cd00092">
    <property type="entry name" value="HTH_CRP"/>
    <property type="match status" value="1"/>
</dbReference>
<dbReference type="GO" id="GO:0005829">
    <property type="term" value="C:cytosol"/>
    <property type="evidence" value="ECO:0007669"/>
    <property type="project" value="TreeGrafter"/>
</dbReference>
<dbReference type="InterPro" id="IPR036390">
    <property type="entry name" value="WH_DNA-bd_sf"/>
</dbReference>
<dbReference type="InterPro" id="IPR014710">
    <property type="entry name" value="RmlC-like_jellyroll"/>
</dbReference>
<feature type="domain" description="HTH crp-type" evidence="6">
    <location>
        <begin position="178"/>
        <end position="252"/>
    </location>
</feature>
<dbReference type="InterPro" id="IPR050397">
    <property type="entry name" value="Env_Response_Regulators"/>
</dbReference>
<organism evidence="7 8">
    <name type="scientific">Geobacillus thermopakistaniensis (strain MAS1)</name>
    <dbReference type="NCBI Taxonomy" id="1408282"/>
    <lineage>
        <taxon>Bacteria</taxon>
        <taxon>Bacillati</taxon>
        <taxon>Bacillota</taxon>
        <taxon>Bacilli</taxon>
        <taxon>Bacillales</taxon>
        <taxon>Anoxybacillaceae</taxon>
        <taxon>Geobacillus</taxon>
    </lineage>
</organism>
<keyword evidence="3" id="KW-0010">Activator</keyword>
<dbReference type="CDD" id="cd00038">
    <property type="entry name" value="CAP_ED"/>
    <property type="match status" value="1"/>
</dbReference>
<dbReference type="InterPro" id="IPR000595">
    <property type="entry name" value="cNMP-bd_dom"/>
</dbReference>
<evidence type="ECO:0000313" key="7">
    <source>
        <dbReference type="EMBL" id="ESU72599.1"/>
    </source>
</evidence>
<keyword evidence="4" id="KW-0804">Transcription</keyword>
<dbReference type="Pfam" id="PF13545">
    <property type="entry name" value="HTH_Crp_2"/>
    <property type="match status" value="1"/>
</dbReference>
<gene>
    <name evidence="7" type="ORF">T260_07240</name>
</gene>
<dbReference type="GO" id="GO:0003700">
    <property type="term" value="F:DNA-binding transcription factor activity"/>
    <property type="evidence" value="ECO:0007669"/>
    <property type="project" value="TreeGrafter"/>
</dbReference>
<dbReference type="Gene3D" id="2.60.120.10">
    <property type="entry name" value="Jelly Rolls"/>
    <property type="match status" value="1"/>
</dbReference>
<feature type="domain" description="Cyclic nucleotide-binding" evidence="5">
    <location>
        <begin position="68"/>
        <end position="122"/>
    </location>
</feature>
<evidence type="ECO:0000256" key="1">
    <source>
        <dbReference type="ARBA" id="ARBA00023015"/>
    </source>
</evidence>
<sequence>MTTCTKKVTNGDFFHSVLTVMFFTIEVAEQMEVSIMERQSQLVEKRDFSLLRSWLQSSKKVIPLRKHSFLFQEGMPANELYLILSGKVQVSKICPDGKEMCFRICGSGEIVGELTLFTSDPRYLLTAKVIESGEAAVMNKSELEEQLLINPTLTLEYMRWISKHARRTQTKFRDLIMNGKKGALYSTLIRLCNSYGVPLEDGSIFIDVTLKNQDLANFCGTTRESVNRMLNALKQDGIISMKRGRITVHDLNYLKTEIQCEDCPPDICCIE</sequence>
<dbReference type="SUPFAM" id="SSF51206">
    <property type="entry name" value="cAMP-binding domain-like"/>
    <property type="match status" value="1"/>
</dbReference>
<dbReference type="PROSITE" id="PS51063">
    <property type="entry name" value="HTH_CRP_2"/>
    <property type="match status" value="1"/>
</dbReference>
<accession>A0A7U9P7F0</accession>
<dbReference type="EMBL" id="AYSF01000039">
    <property type="protein sequence ID" value="ESU72599.1"/>
    <property type="molecule type" value="Genomic_DNA"/>
</dbReference>
<evidence type="ECO:0000313" key="8">
    <source>
        <dbReference type="Proteomes" id="UP000018339"/>
    </source>
</evidence>
<keyword evidence="8" id="KW-1185">Reference proteome</keyword>
<keyword evidence="1" id="KW-0805">Transcription regulation</keyword>
<proteinExistence type="predicted"/>
<name>A0A7U9P7F0_GEOTM</name>
<dbReference type="SUPFAM" id="SSF46785">
    <property type="entry name" value="Winged helix' DNA-binding domain"/>
    <property type="match status" value="1"/>
</dbReference>
<dbReference type="Gene3D" id="1.10.10.10">
    <property type="entry name" value="Winged helix-like DNA-binding domain superfamily/Winged helix DNA-binding domain"/>
    <property type="match status" value="1"/>
</dbReference>
<evidence type="ECO:0000256" key="2">
    <source>
        <dbReference type="ARBA" id="ARBA00023125"/>
    </source>
</evidence>
<comment type="caution">
    <text evidence="7">The sequence shown here is derived from an EMBL/GenBank/DDBJ whole genome shotgun (WGS) entry which is preliminary data.</text>
</comment>
<dbReference type="GO" id="GO:0003677">
    <property type="term" value="F:DNA binding"/>
    <property type="evidence" value="ECO:0007669"/>
    <property type="project" value="UniProtKB-KW"/>
</dbReference>
<evidence type="ECO:0000259" key="5">
    <source>
        <dbReference type="PROSITE" id="PS50042"/>
    </source>
</evidence>
<dbReference type="SMART" id="SM00100">
    <property type="entry name" value="cNMP"/>
    <property type="match status" value="1"/>
</dbReference>
<dbReference type="PRINTS" id="PR00034">
    <property type="entry name" value="HTHCRP"/>
</dbReference>
<evidence type="ECO:0000259" key="6">
    <source>
        <dbReference type="PROSITE" id="PS51063"/>
    </source>
</evidence>
<evidence type="ECO:0000256" key="3">
    <source>
        <dbReference type="ARBA" id="ARBA00023159"/>
    </source>
</evidence>
<dbReference type="InterPro" id="IPR018490">
    <property type="entry name" value="cNMP-bd_dom_sf"/>
</dbReference>
<dbReference type="InterPro" id="IPR036388">
    <property type="entry name" value="WH-like_DNA-bd_sf"/>
</dbReference>
<dbReference type="Pfam" id="PF00027">
    <property type="entry name" value="cNMP_binding"/>
    <property type="match status" value="1"/>
</dbReference>
<protein>
    <submittedName>
        <fullName evidence="7">Crp/Fnr family transcriptional regulator</fullName>
    </submittedName>
</protein>
<keyword evidence="2" id="KW-0238">DNA-binding</keyword>
<reference evidence="7 8" key="1">
    <citation type="journal article" date="2014" name="Genome Announc.">
        <title>Draft Genome Sequence of Geobacillus thermopakistaniensis Strain MAS1.</title>
        <authorList>
            <person name="Siddiqui M.A."/>
            <person name="Rashid N."/>
            <person name="Ayyampalayam S."/>
            <person name="Whitman W.B."/>
        </authorList>
    </citation>
    <scope>NUCLEOTIDE SEQUENCE [LARGE SCALE GENOMIC DNA]</scope>
    <source>
        <strain evidence="7 8">MAS1</strain>
    </source>
</reference>
<dbReference type="AlphaFoldDB" id="A0A7U9P7F0"/>
<evidence type="ECO:0000256" key="4">
    <source>
        <dbReference type="ARBA" id="ARBA00023163"/>
    </source>
</evidence>
<dbReference type="PROSITE" id="PS50042">
    <property type="entry name" value="CNMP_BINDING_3"/>
    <property type="match status" value="1"/>
</dbReference>